<dbReference type="GeneID" id="41981733"/>
<dbReference type="AlphaFoldDB" id="A0A8H8R9C9"/>
<name>A0A8H8R9C9_9HELO</name>
<sequence>MASTVKRKPLSSRINNEAIIGNQCYRESIALEDHISGPMGDTVSFEDGDADLEPERVDYTGSRLDSSSVQSEHFNERQSIETQPRPPSNLVEYVSWGFDWQKPLSIFALLLLGFLFSFGHHLYYRSLNNTTAGDEHKQAWHIRFGTLFAFFVVTRFHAMTAAAFGQCTPRAAKRALTSIENNTVAEISIGLWFDSFERGHSIGLARATAHQQQQYPPQETGRPVALEEEKSRKK</sequence>
<keyword evidence="4" id="KW-1185">Reference proteome</keyword>
<evidence type="ECO:0000256" key="2">
    <source>
        <dbReference type="SAM" id="Phobius"/>
    </source>
</evidence>
<dbReference type="Proteomes" id="UP000431533">
    <property type="component" value="Unassembled WGS sequence"/>
</dbReference>
<feature type="compositionally biased region" description="Basic and acidic residues" evidence="1">
    <location>
        <begin position="225"/>
        <end position="234"/>
    </location>
</feature>
<evidence type="ECO:0000313" key="3">
    <source>
        <dbReference type="EMBL" id="TVY30378.1"/>
    </source>
</evidence>
<dbReference type="EMBL" id="QGMH01000008">
    <property type="protein sequence ID" value="TVY30378.1"/>
    <property type="molecule type" value="Genomic_DNA"/>
</dbReference>
<keyword evidence="2" id="KW-0812">Transmembrane</keyword>
<reference evidence="3 4" key="1">
    <citation type="submission" date="2018-05" db="EMBL/GenBank/DDBJ databases">
        <title>Genome sequencing and assembly of the regulated plant pathogen Lachnellula willkommii and related sister species for the development of diagnostic species identification markers.</title>
        <authorList>
            <person name="Giroux E."/>
            <person name="Bilodeau G."/>
        </authorList>
    </citation>
    <scope>NUCLEOTIDE SEQUENCE [LARGE SCALE GENOMIC DNA]</scope>
    <source>
        <strain evidence="3 4">CBS 185.66</strain>
    </source>
</reference>
<feature type="compositionally biased region" description="Polar residues" evidence="1">
    <location>
        <begin position="63"/>
        <end position="72"/>
    </location>
</feature>
<keyword evidence="2" id="KW-0472">Membrane</keyword>
<feature type="region of interest" description="Disordered" evidence="1">
    <location>
        <begin position="207"/>
        <end position="234"/>
    </location>
</feature>
<comment type="caution">
    <text evidence="3">The sequence shown here is derived from an EMBL/GenBank/DDBJ whole genome shotgun (WGS) entry which is preliminary data.</text>
</comment>
<protein>
    <submittedName>
        <fullName evidence="3">Uncharacterized protein</fullName>
    </submittedName>
</protein>
<dbReference type="OrthoDB" id="5340195at2759"/>
<accession>A0A8H8R9C9</accession>
<feature type="transmembrane region" description="Helical" evidence="2">
    <location>
        <begin position="144"/>
        <end position="164"/>
    </location>
</feature>
<feature type="transmembrane region" description="Helical" evidence="2">
    <location>
        <begin position="104"/>
        <end position="124"/>
    </location>
</feature>
<evidence type="ECO:0000313" key="4">
    <source>
        <dbReference type="Proteomes" id="UP000431533"/>
    </source>
</evidence>
<keyword evidence="2" id="KW-1133">Transmembrane helix</keyword>
<gene>
    <name evidence="3" type="ORF">LHYA1_G001535</name>
</gene>
<proteinExistence type="predicted"/>
<organism evidence="3 4">
    <name type="scientific">Lachnellula hyalina</name>
    <dbReference type="NCBI Taxonomy" id="1316788"/>
    <lineage>
        <taxon>Eukaryota</taxon>
        <taxon>Fungi</taxon>
        <taxon>Dikarya</taxon>
        <taxon>Ascomycota</taxon>
        <taxon>Pezizomycotina</taxon>
        <taxon>Leotiomycetes</taxon>
        <taxon>Helotiales</taxon>
        <taxon>Lachnaceae</taxon>
        <taxon>Lachnellula</taxon>
    </lineage>
</organism>
<dbReference type="RefSeq" id="XP_031009164.1">
    <property type="nucleotide sequence ID" value="XM_031146517.1"/>
</dbReference>
<evidence type="ECO:0000256" key="1">
    <source>
        <dbReference type="SAM" id="MobiDB-lite"/>
    </source>
</evidence>
<feature type="region of interest" description="Disordered" evidence="1">
    <location>
        <begin position="62"/>
        <end position="86"/>
    </location>
</feature>